<proteinExistence type="predicted"/>
<protein>
    <submittedName>
        <fullName evidence="1">Uncharacterized protein</fullName>
    </submittedName>
</protein>
<keyword evidence="2" id="KW-1185">Reference proteome</keyword>
<reference evidence="1 2" key="1">
    <citation type="journal article" date="2006" name="Science">
        <title>The genome of black cottonwood, Populus trichocarpa (Torr. &amp; Gray).</title>
        <authorList>
            <person name="Tuskan G.A."/>
            <person name="Difazio S."/>
            <person name="Jansson S."/>
            <person name="Bohlmann J."/>
            <person name="Grigoriev I."/>
            <person name="Hellsten U."/>
            <person name="Putnam N."/>
            <person name="Ralph S."/>
            <person name="Rombauts S."/>
            <person name="Salamov A."/>
            <person name="Schein J."/>
            <person name="Sterck L."/>
            <person name="Aerts A."/>
            <person name="Bhalerao R.R."/>
            <person name="Bhalerao R.P."/>
            <person name="Blaudez D."/>
            <person name="Boerjan W."/>
            <person name="Brun A."/>
            <person name="Brunner A."/>
            <person name="Busov V."/>
            <person name="Campbell M."/>
            <person name="Carlson J."/>
            <person name="Chalot M."/>
            <person name="Chapman J."/>
            <person name="Chen G.L."/>
            <person name="Cooper D."/>
            <person name="Coutinho P.M."/>
            <person name="Couturier J."/>
            <person name="Covert S."/>
            <person name="Cronk Q."/>
            <person name="Cunningham R."/>
            <person name="Davis J."/>
            <person name="Degroeve S."/>
            <person name="Dejardin A."/>
            <person name="Depamphilis C."/>
            <person name="Detter J."/>
            <person name="Dirks B."/>
            <person name="Dubchak I."/>
            <person name="Duplessis S."/>
            <person name="Ehlting J."/>
            <person name="Ellis B."/>
            <person name="Gendler K."/>
            <person name="Goodstein D."/>
            <person name="Gribskov M."/>
            <person name="Grimwood J."/>
            <person name="Groover A."/>
            <person name="Gunter L."/>
            <person name="Hamberger B."/>
            <person name="Heinze B."/>
            <person name="Helariutta Y."/>
            <person name="Henrissat B."/>
            <person name="Holligan D."/>
            <person name="Holt R."/>
            <person name="Huang W."/>
            <person name="Islam-Faridi N."/>
            <person name="Jones S."/>
            <person name="Jones-Rhoades M."/>
            <person name="Jorgensen R."/>
            <person name="Joshi C."/>
            <person name="Kangasjarvi J."/>
            <person name="Karlsson J."/>
            <person name="Kelleher C."/>
            <person name="Kirkpatrick R."/>
            <person name="Kirst M."/>
            <person name="Kohler A."/>
            <person name="Kalluri U."/>
            <person name="Larimer F."/>
            <person name="Leebens-Mack J."/>
            <person name="Leple J.C."/>
            <person name="Locascio P."/>
            <person name="Lou Y."/>
            <person name="Lucas S."/>
            <person name="Martin F."/>
            <person name="Montanini B."/>
            <person name="Napoli C."/>
            <person name="Nelson D.R."/>
            <person name="Nelson C."/>
            <person name="Nieminen K."/>
            <person name="Nilsson O."/>
            <person name="Pereda V."/>
            <person name="Peter G."/>
            <person name="Philippe R."/>
            <person name="Pilate G."/>
            <person name="Poliakov A."/>
            <person name="Razumovskaya J."/>
            <person name="Richardson P."/>
            <person name="Rinaldi C."/>
            <person name="Ritland K."/>
            <person name="Rouze P."/>
            <person name="Ryaboy D."/>
            <person name="Schmutz J."/>
            <person name="Schrader J."/>
            <person name="Segerman B."/>
            <person name="Shin H."/>
            <person name="Siddiqui A."/>
            <person name="Sterky F."/>
            <person name="Terry A."/>
            <person name="Tsai C.J."/>
            <person name="Uberbacher E."/>
            <person name="Unneberg P."/>
            <person name="Vahala J."/>
            <person name="Wall K."/>
            <person name="Wessler S."/>
            <person name="Yang G."/>
            <person name="Yin T."/>
            <person name="Douglas C."/>
            <person name="Marra M."/>
            <person name="Sandberg G."/>
            <person name="Van de Peer Y."/>
            <person name="Rokhsar D."/>
        </authorList>
    </citation>
    <scope>NUCLEOTIDE SEQUENCE [LARGE SCALE GENOMIC DNA]</scope>
    <source>
        <strain evidence="2">cv. Nisqually</strain>
    </source>
</reference>
<dbReference type="Proteomes" id="UP000006729">
    <property type="component" value="Chromosome 18"/>
</dbReference>
<organism evidence="1 2">
    <name type="scientific">Populus trichocarpa</name>
    <name type="common">Western balsam poplar</name>
    <name type="synonym">Populus balsamifera subsp. trichocarpa</name>
    <dbReference type="NCBI Taxonomy" id="3694"/>
    <lineage>
        <taxon>Eukaryota</taxon>
        <taxon>Viridiplantae</taxon>
        <taxon>Streptophyta</taxon>
        <taxon>Embryophyta</taxon>
        <taxon>Tracheophyta</taxon>
        <taxon>Spermatophyta</taxon>
        <taxon>Magnoliopsida</taxon>
        <taxon>eudicotyledons</taxon>
        <taxon>Gunneridae</taxon>
        <taxon>Pentapetalae</taxon>
        <taxon>rosids</taxon>
        <taxon>fabids</taxon>
        <taxon>Malpighiales</taxon>
        <taxon>Salicaceae</taxon>
        <taxon>Saliceae</taxon>
        <taxon>Populus</taxon>
    </lineage>
</organism>
<evidence type="ECO:0000313" key="2">
    <source>
        <dbReference type="Proteomes" id="UP000006729"/>
    </source>
</evidence>
<comment type="caution">
    <text evidence="1">The sequence shown here is derived from an EMBL/GenBank/DDBJ whole genome shotgun (WGS) entry which is preliminary data.</text>
</comment>
<sequence length="130" mass="15217">MVKLLGCCLETEVPLIVYEFIPNKNLYRHLHVQNNDFSLSWERRLWIAIEVTEALSYLHSKASIQIYHRDIKSTNILNILIDEEYIAKISYFGTSRAIAINQTHLTTQVKVTLGYFVSEYFRSGPYTEKK</sequence>
<name>A0ACC0RM63_POPTR</name>
<gene>
    <name evidence="1" type="ORF">POPTR_018G000301v4</name>
</gene>
<accession>A0ACC0RM63</accession>
<dbReference type="EMBL" id="CM009307">
    <property type="protein sequence ID" value="KAI9377880.1"/>
    <property type="molecule type" value="Genomic_DNA"/>
</dbReference>
<evidence type="ECO:0000313" key="1">
    <source>
        <dbReference type="EMBL" id="KAI9377880.1"/>
    </source>
</evidence>